<organism evidence="8 9">
    <name type="scientific">Rosa chinensis</name>
    <name type="common">China rose</name>
    <dbReference type="NCBI Taxonomy" id="74649"/>
    <lineage>
        <taxon>Eukaryota</taxon>
        <taxon>Viridiplantae</taxon>
        <taxon>Streptophyta</taxon>
        <taxon>Embryophyta</taxon>
        <taxon>Tracheophyta</taxon>
        <taxon>Spermatophyta</taxon>
        <taxon>Magnoliopsida</taxon>
        <taxon>eudicotyledons</taxon>
        <taxon>Gunneridae</taxon>
        <taxon>Pentapetalae</taxon>
        <taxon>rosids</taxon>
        <taxon>fabids</taxon>
        <taxon>Rosales</taxon>
        <taxon>Rosaceae</taxon>
        <taxon>Rosoideae</taxon>
        <taxon>Rosoideae incertae sedis</taxon>
        <taxon>Rosa</taxon>
    </lineage>
</organism>
<dbReference type="InterPro" id="IPR003891">
    <property type="entry name" value="Initiation_fac_eIF4g_MI"/>
</dbReference>
<keyword evidence="3" id="KW-0963">Cytoplasm</keyword>
<proteinExistence type="inferred from homology"/>
<evidence type="ECO:0000313" key="8">
    <source>
        <dbReference type="EMBL" id="PRQ19274.1"/>
    </source>
</evidence>
<evidence type="ECO:0000256" key="6">
    <source>
        <dbReference type="ARBA" id="ARBA00023242"/>
    </source>
</evidence>
<dbReference type="InterPro" id="IPR039778">
    <property type="entry name" value="PDCD4"/>
</dbReference>
<evidence type="ECO:0000256" key="2">
    <source>
        <dbReference type="ARBA" id="ARBA00005497"/>
    </source>
</evidence>
<evidence type="ECO:0000256" key="1">
    <source>
        <dbReference type="ARBA" id="ARBA00004496"/>
    </source>
</evidence>
<dbReference type="PANTHER" id="PTHR12626:SF0">
    <property type="entry name" value="PROGRAMMED CELL DEATH PROTEIN 4"/>
    <property type="match status" value="1"/>
</dbReference>
<dbReference type="STRING" id="74649.A0A2P6PBG5"/>
<feature type="domain" description="MI" evidence="7">
    <location>
        <begin position="1"/>
        <end position="88"/>
    </location>
</feature>
<dbReference type="GO" id="GO:0003743">
    <property type="term" value="F:translation initiation factor activity"/>
    <property type="evidence" value="ECO:0007669"/>
    <property type="project" value="UniProtKB-KW"/>
</dbReference>
<comment type="subcellular location">
    <subcellularLocation>
        <location evidence="1">Cytoplasm</location>
    </subcellularLocation>
</comment>
<reference evidence="8 9" key="1">
    <citation type="journal article" date="2018" name="Nat. Genet.">
        <title>The Rosa genome provides new insights in the design of modern roses.</title>
        <authorList>
            <person name="Bendahmane M."/>
        </authorList>
    </citation>
    <scope>NUCLEOTIDE SEQUENCE [LARGE SCALE GENOMIC DNA]</scope>
    <source>
        <strain evidence="9">cv. Old Blush</strain>
    </source>
</reference>
<dbReference type="Gramene" id="PRQ19274">
    <property type="protein sequence ID" value="PRQ19274"/>
    <property type="gene ID" value="RchiOBHm_Chr7g0215421"/>
</dbReference>
<evidence type="ECO:0000259" key="7">
    <source>
        <dbReference type="PROSITE" id="PS51366"/>
    </source>
</evidence>
<dbReference type="Pfam" id="PF02847">
    <property type="entry name" value="MA3"/>
    <property type="match status" value="1"/>
</dbReference>
<dbReference type="PANTHER" id="PTHR12626">
    <property type="entry name" value="PROGRAMMED CELL DEATH 4"/>
    <property type="match status" value="1"/>
</dbReference>
<evidence type="ECO:0000256" key="4">
    <source>
        <dbReference type="ARBA" id="ARBA00022737"/>
    </source>
</evidence>
<dbReference type="GO" id="GO:0006417">
    <property type="term" value="P:regulation of translation"/>
    <property type="evidence" value="ECO:0007669"/>
    <property type="project" value="UniProtKB-KW"/>
</dbReference>
<accession>A0A2P6PBG5</accession>
<keyword evidence="8" id="KW-0648">Protein biosynthesis</keyword>
<keyword evidence="4" id="KW-0677">Repeat</keyword>
<evidence type="ECO:0000313" key="9">
    <source>
        <dbReference type="Proteomes" id="UP000238479"/>
    </source>
</evidence>
<dbReference type="GO" id="GO:0045892">
    <property type="term" value="P:negative regulation of DNA-templated transcription"/>
    <property type="evidence" value="ECO:0007669"/>
    <property type="project" value="InterPro"/>
</dbReference>
<dbReference type="InterPro" id="IPR016024">
    <property type="entry name" value="ARM-type_fold"/>
</dbReference>
<evidence type="ECO:0000256" key="3">
    <source>
        <dbReference type="ARBA" id="ARBA00022490"/>
    </source>
</evidence>
<keyword evidence="5" id="KW-0810">Translation regulation</keyword>
<name>A0A2P6PBG5_ROSCH</name>
<keyword evidence="9" id="KW-1185">Reference proteome</keyword>
<evidence type="ECO:0000256" key="5">
    <source>
        <dbReference type="ARBA" id="ARBA00022845"/>
    </source>
</evidence>
<gene>
    <name evidence="8" type="ORF">RchiOBHm_Chr7g0215421</name>
</gene>
<comment type="caution">
    <text evidence="8">The sequence shown here is derived from an EMBL/GenBank/DDBJ whole genome shotgun (WGS) entry which is preliminary data.</text>
</comment>
<keyword evidence="8" id="KW-0396">Initiation factor</keyword>
<dbReference type="Gene3D" id="1.25.40.180">
    <property type="match status" value="1"/>
</dbReference>
<dbReference type="AlphaFoldDB" id="A0A2P6PBG5"/>
<dbReference type="PROSITE" id="PS51366">
    <property type="entry name" value="MI"/>
    <property type="match status" value="1"/>
</dbReference>
<protein>
    <submittedName>
        <fullName evidence="8">Putative initiation factor eIF-4 gamma, MA3</fullName>
    </submittedName>
</protein>
<dbReference type="Proteomes" id="UP000238479">
    <property type="component" value="Chromosome 7"/>
</dbReference>
<keyword evidence="6" id="KW-0539">Nucleus</keyword>
<dbReference type="EMBL" id="PDCK01000045">
    <property type="protein sequence ID" value="PRQ19274.1"/>
    <property type="molecule type" value="Genomic_DNA"/>
</dbReference>
<dbReference type="SUPFAM" id="SSF48371">
    <property type="entry name" value="ARM repeat"/>
    <property type="match status" value="1"/>
</dbReference>
<sequence>MPNQYHPSFVKGLVSMAMSRDDEKKEISSSLLSALYADVISPVHIEDGFNLLLRSADVLDAVDILPLFLGRAVVDSILPSAFITSAKEADELEMSSQN</sequence>
<comment type="similarity">
    <text evidence="2">Belongs to the PDCD4 family.</text>
</comment>
<dbReference type="GO" id="GO:0005737">
    <property type="term" value="C:cytoplasm"/>
    <property type="evidence" value="ECO:0007669"/>
    <property type="project" value="UniProtKB-SubCell"/>
</dbReference>